<keyword evidence="1" id="KW-0732">Signal</keyword>
<keyword evidence="3" id="KW-1185">Reference proteome</keyword>
<feature type="chain" id="PRO_5016645831" description="Outer membrane protein beta-barrel domain-containing protein" evidence="1">
    <location>
        <begin position="19"/>
        <end position="207"/>
    </location>
</feature>
<evidence type="ECO:0000313" key="2">
    <source>
        <dbReference type="EMBL" id="RDL43100.1"/>
    </source>
</evidence>
<accession>A0A370U5N4</accession>
<evidence type="ECO:0000256" key="1">
    <source>
        <dbReference type="SAM" id="SignalP"/>
    </source>
</evidence>
<dbReference type="OrthoDB" id="6105929at2"/>
<name>A0A370U5N4_9GAMM</name>
<comment type="caution">
    <text evidence="2">The sequence shown here is derived from an EMBL/GenBank/DDBJ whole genome shotgun (WGS) entry which is preliminary data.</text>
</comment>
<dbReference type="SUPFAM" id="SSF56925">
    <property type="entry name" value="OMPA-like"/>
    <property type="match status" value="1"/>
</dbReference>
<organism evidence="2 3">
    <name type="scientific">Marinomonas piezotolerans</name>
    <dbReference type="NCBI Taxonomy" id="2213058"/>
    <lineage>
        <taxon>Bacteria</taxon>
        <taxon>Pseudomonadati</taxon>
        <taxon>Pseudomonadota</taxon>
        <taxon>Gammaproteobacteria</taxon>
        <taxon>Oceanospirillales</taxon>
        <taxon>Oceanospirillaceae</taxon>
        <taxon>Marinomonas</taxon>
    </lineage>
</organism>
<dbReference type="EMBL" id="QKRA01000010">
    <property type="protein sequence ID" value="RDL43100.1"/>
    <property type="molecule type" value="Genomic_DNA"/>
</dbReference>
<evidence type="ECO:0000313" key="3">
    <source>
        <dbReference type="Proteomes" id="UP000254326"/>
    </source>
</evidence>
<protein>
    <recommendedName>
        <fullName evidence="4">Outer membrane protein beta-barrel domain-containing protein</fullName>
    </recommendedName>
</protein>
<feature type="signal peptide" evidence="1">
    <location>
        <begin position="1"/>
        <end position="18"/>
    </location>
</feature>
<dbReference type="AlphaFoldDB" id="A0A370U5N4"/>
<evidence type="ECO:0008006" key="4">
    <source>
        <dbReference type="Google" id="ProtNLM"/>
    </source>
</evidence>
<proteinExistence type="predicted"/>
<dbReference type="RefSeq" id="WP_115469251.1">
    <property type="nucleotide sequence ID" value="NZ_QKRA01000010.1"/>
</dbReference>
<gene>
    <name evidence="2" type="ORF">DN730_16520</name>
</gene>
<dbReference type="InterPro" id="IPR011250">
    <property type="entry name" value="OMP/PagP_B-barrel"/>
</dbReference>
<reference evidence="2 3" key="1">
    <citation type="submission" date="2018-06" db="EMBL/GenBank/DDBJ databases">
        <title>Marinomonas sp. YLB-05 draft genome sequence.</title>
        <authorList>
            <person name="Yu L."/>
            <person name="Tang X."/>
        </authorList>
    </citation>
    <scope>NUCLEOTIDE SEQUENCE [LARGE SCALE GENOMIC DNA]</scope>
    <source>
        <strain evidence="2 3">YLB-05</strain>
    </source>
</reference>
<sequence>MKQLAIIGVGMLAMAAQAATTHVENNGTATFLELSRGPDVSKFGVGLGIKPDNNRPGFGGLYFSQTEFKNTSESYGQSNATIQTLGIRGFSIQGADDEEVGADMTLGLSHTKVQDYQRTGLSAKATVYLPVINRVTWYLGLALRPTFLSIDWDPDILTEVGFDTGIDVRLLPNLGLNTYYYHESMLTNDLESRNLSSGVAMGINWVW</sequence>
<dbReference type="Proteomes" id="UP000254326">
    <property type="component" value="Unassembled WGS sequence"/>
</dbReference>